<feature type="domain" description="HNH nuclease" evidence="3">
    <location>
        <begin position="351"/>
        <end position="403"/>
    </location>
</feature>
<dbReference type="CDD" id="cd00085">
    <property type="entry name" value="HNHc"/>
    <property type="match status" value="1"/>
</dbReference>
<evidence type="ECO:0000259" key="3">
    <source>
        <dbReference type="SMART" id="SM00507"/>
    </source>
</evidence>
<evidence type="ECO:0000256" key="1">
    <source>
        <dbReference type="ARBA" id="ARBA00023450"/>
    </source>
</evidence>
<comment type="similarity">
    <text evidence="1">Belongs to the Rv1128c/1148c/1588c/1702c/1945/3466 family.</text>
</comment>
<organism evidence="4 5">
    <name type="scientific">Rhodococcus maanshanensis</name>
    <dbReference type="NCBI Taxonomy" id="183556"/>
    <lineage>
        <taxon>Bacteria</taxon>
        <taxon>Bacillati</taxon>
        <taxon>Actinomycetota</taxon>
        <taxon>Actinomycetes</taxon>
        <taxon>Mycobacteriales</taxon>
        <taxon>Nocardiaceae</taxon>
        <taxon>Rhodococcus</taxon>
    </lineage>
</organism>
<name>A0A1H7XDG6_9NOCA</name>
<evidence type="ECO:0000313" key="5">
    <source>
        <dbReference type="Proteomes" id="UP000198677"/>
    </source>
</evidence>
<protein>
    <submittedName>
        <fullName evidence="4">HNH endonuclease</fullName>
    </submittedName>
</protein>
<accession>A0A1H7XDG6</accession>
<dbReference type="Proteomes" id="UP000198677">
    <property type="component" value="Unassembled WGS sequence"/>
</dbReference>
<keyword evidence="4" id="KW-0255">Endonuclease</keyword>
<dbReference type="AlphaFoldDB" id="A0A1H7XDG6"/>
<dbReference type="SMART" id="SM00507">
    <property type="entry name" value="HNHc"/>
    <property type="match status" value="1"/>
</dbReference>
<feature type="compositionally biased region" description="Basic and acidic residues" evidence="2">
    <location>
        <begin position="230"/>
        <end position="244"/>
    </location>
</feature>
<proteinExistence type="inferred from homology"/>
<dbReference type="GO" id="GO:0008270">
    <property type="term" value="F:zinc ion binding"/>
    <property type="evidence" value="ECO:0007669"/>
    <property type="project" value="InterPro"/>
</dbReference>
<dbReference type="RefSeq" id="WP_072753614.1">
    <property type="nucleotide sequence ID" value="NZ_FOAW01000032.1"/>
</dbReference>
<dbReference type="InterPro" id="IPR002711">
    <property type="entry name" value="HNH"/>
</dbReference>
<dbReference type="Pfam" id="PF01844">
    <property type="entry name" value="HNH"/>
    <property type="match status" value="1"/>
</dbReference>
<dbReference type="Gene3D" id="1.10.30.50">
    <property type="match status" value="1"/>
</dbReference>
<dbReference type="GO" id="GO:0003676">
    <property type="term" value="F:nucleic acid binding"/>
    <property type="evidence" value="ECO:0007669"/>
    <property type="project" value="InterPro"/>
</dbReference>
<dbReference type="EMBL" id="FOAW01000032">
    <property type="protein sequence ID" value="SEM31723.1"/>
    <property type="molecule type" value="Genomic_DNA"/>
</dbReference>
<evidence type="ECO:0000256" key="2">
    <source>
        <dbReference type="SAM" id="MobiDB-lite"/>
    </source>
</evidence>
<dbReference type="InterPro" id="IPR003870">
    <property type="entry name" value="DUF222"/>
</dbReference>
<dbReference type="OrthoDB" id="5173535at2"/>
<keyword evidence="4" id="KW-0378">Hydrolase</keyword>
<feature type="region of interest" description="Disordered" evidence="2">
    <location>
        <begin position="217"/>
        <end position="244"/>
    </location>
</feature>
<gene>
    <name evidence="4" type="ORF">SAMN05444583_1323</name>
</gene>
<sequence length="447" mass="49224">MELSDLLDRPQDVVTWQIDERDLVALVPELSTRIRQLEALRVRLVQEATFRGAITLTGASSAVSWLAESSKLTPAHAKRAMSLGADLDRFPDVRSSFENGDIDTEQARSIIGLLLKVPDYTSDIKNSGNGGEFDDPAAECADQCTKYLLTNGARENAEDTRRRVAGLASMLQPDDTTPPDDENEKLNEFFASRTAGGRLRVKGHFDKATGEQLMTALSALSKPEPGRNTTRGEREPDSRSAPQRRADAFADIVRHYLDSGAAPGEGGERPHMTVFVGLGDLARTTREAGIEPQDAGTSFIRRGPAWMPWLGPIGLRLAATLSCDASITPIVMDDDGNPLDVGRTTRLIPRRLRRALHARDCGCAFPGCGRPAAWTDGHHVHHWSNGGETKLSNLVLLCRFHHTLIHKGDWQVHIGDDQHPWFTPPHWIDHERKPIPAHNRGQLPLAC</sequence>
<keyword evidence="4" id="KW-0540">Nuclease</keyword>
<evidence type="ECO:0000313" key="4">
    <source>
        <dbReference type="EMBL" id="SEM31723.1"/>
    </source>
</evidence>
<keyword evidence="5" id="KW-1185">Reference proteome</keyword>
<dbReference type="InterPro" id="IPR003615">
    <property type="entry name" value="HNH_nuc"/>
</dbReference>
<dbReference type="Pfam" id="PF02720">
    <property type="entry name" value="DUF222"/>
    <property type="match status" value="1"/>
</dbReference>
<reference evidence="5" key="1">
    <citation type="submission" date="2016-10" db="EMBL/GenBank/DDBJ databases">
        <authorList>
            <person name="Varghese N."/>
            <person name="Submissions S."/>
        </authorList>
    </citation>
    <scope>NUCLEOTIDE SEQUENCE [LARGE SCALE GENOMIC DNA]</scope>
    <source>
        <strain evidence="5">DSM 44675</strain>
    </source>
</reference>
<dbReference type="GO" id="GO:0004519">
    <property type="term" value="F:endonuclease activity"/>
    <property type="evidence" value="ECO:0007669"/>
    <property type="project" value="UniProtKB-KW"/>
</dbReference>